<dbReference type="Proteomes" id="UP000285190">
    <property type="component" value="Unassembled WGS sequence"/>
</dbReference>
<proteinExistence type="predicted"/>
<feature type="domain" description="Bacterial bifunctional deaminase-reductase C-terminal" evidence="1">
    <location>
        <begin position="4"/>
        <end position="154"/>
    </location>
</feature>
<sequence>MQVSVYIATSLDGFIARPDGSIDWLINAGNPGDSEDYGYADFMATVDCLAMGRNTFEKALSFPEWPYEGRRVVVLSRSLSEVPESAKGKVELFSGTVGELTRTLKAQEVRRLYIDGGKVIQSFLQAGLVTDMTLTRIPVLIGDGLPLFGTLHEDVYAEHVETTSFKSGFTQSVYKLRAQQDAN</sequence>
<comment type="caution">
    <text evidence="2">The sequence shown here is derived from an EMBL/GenBank/DDBJ whole genome shotgun (WGS) entry which is preliminary data.</text>
</comment>
<dbReference type="RefSeq" id="WP_119742695.1">
    <property type="nucleotide sequence ID" value="NZ_QYUN01000003.1"/>
</dbReference>
<reference evidence="2 3" key="1">
    <citation type="submission" date="2018-09" db="EMBL/GenBank/DDBJ databases">
        <authorList>
            <person name="Zhu H."/>
        </authorList>
    </citation>
    <scope>NUCLEOTIDE SEQUENCE [LARGE SCALE GENOMIC DNA]</scope>
    <source>
        <strain evidence="2 3">K2R10-39</strain>
    </source>
</reference>
<protein>
    <submittedName>
        <fullName evidence="2">Dihydrofolate reductase</fullName>
    </submittedName>
</protein>
<dbReference type="EMBL" id="QYUN01000003">
    <property type="protein sequence ID" value="RJF96628.1"/>
    <property type="molecule type" value="Genomic_DNA"/>
</dbReference>
<dbReference type="Gene3D" id="3.40.430.10">
    <property type="entry name" value="Dihydrofolate Reductase, subunit A"/>
    <property type="match status" value="1"/>
</dbReference>
<dbReference type="SUPFAM" id="SSF53597">
    <property type="entry name" value="Dihydrofolate reductase-like"/>
    <property type="match status" value="1"/>
</dbReference>
<dbReference type="GO" id="GO:0009231">
    <property type="term" value="P:riboflavin biosynthetic process"/>
    <property type="evidence" value="ECO:0007669"/>
    <property type="project" value="InterPro"/>
</dbReference>
<dbReference type="InterPro" id="IPR024072">
    <property type="entry name" value="DHFR-like_dom_sf"/>
</dbReference>
<dbReference type="PANTHER" id="PTHR38011">
    <property type="entry name" value="DIHYDROFOLATE REDUCTASE FAMILY PROTEIN (AFU_ORTHOLOGUE AFUA_8G06820)"/>
    <property type="match status" value="1"/>
</dbReference>
<evidence type="ECO:0000313" key="3">
    <source>
        <dbReference type="Proteomes" id="UP000285190"/>
    </source>
</evidence>
<dbReference type="Pfam" id="PF01872">
    <property type="entry name" value="RibD_C"/>
    <property type="match status" value="1"/>
</dbReference>
<gene>
    <name evidence="2" type="ORF">D3870_19570</name>
</gene>
<organism evidence="2 3">
    <name type="scientific">Noviherbaspirillum cavernae</name>
    <dbReference type="NCBI Taxonomy" id="2320862"/>
    <lineage>
        <taxon>Bacteria</taxon>
        <taxon>Pseudomonadati</taxon>
        <taxon>Pseudomonadota</taxon>
        <taxon>Betaproteobacteria</taxon>
        <taxon>Burkholderiales</taxon>
        <taxon>Oxalobacteraceae</taxon>
        <taxon>Noviherbaspirillum</taxon>
    </lineage>
</organism>
<name>A0A418WVD5_9BURK</name>
<evidence type="ECO:0000313" key="2">
    <source>
        <dbReference type="EMBL" id="RJF96628.1"/>
    </source>
</evidence>
<accession>A0A418WVD5</accession>
<dbReference type="InterPro" id="IPR050765">
    <property type="entry name" value="Riboflavin_Biosynth_HTPR"/>
</dbReference>
<dbReference type="AlphaFoldDB" id="A0A418WVD5"/>
<evidence type="ECO:0000259" key="1">
    <source>
        <dbReference type="Pfam" id="PF01872"/>
    </source>
</evidence>
<dbReference type="PANTHER" id="PTHR38011:SF11">
    <property type="entry name" value="2,5-DIAMINO-6-RIBOSYLAMINO-4(3H)-PYRIMIDINONE 5'-PHOSPHATE REDUCTASE"/>
    <property type="match status" value="1"/>
</dbReference>
<dbReference type="InterPro" id="IPR002734">
    <property type="entry name" value="RibDG_C"/>
</dbReference>
<keyword evidence="3" id="KW-1185">Reference proteome</keyword>
<dbReference type="GO" id="GO:0008703">
    <property type="term" value="F:5-amino-6-(5-phosphoribosylamino)uracil reductase activity"/>
    <property type="evidence" value="ECO:0007669"/>
    <property type="project" value="InterPro"/>
</dbReference>
<dbReference type="OrthoDB" id="2313602at2"/>